<feature type="region of interest" description="Disordered" evidence="2">
    <location>
        <begin position="67"/>
        <end position="90"/>
    </location>
</feature>
<evidence type="ECO:0000256" key="2">
    <source>
        <dbReference type="SAM" id="MobiDB-lite"/>
    </source>
</evidence>
<dbReference type="Proteomes" id="UP000266178">
    <property type="component" value="Unassembled WGS sequence"/>
</dbReference>
<reference evidence="3 4" key="1">
    <citation type="submission" date="2018-08" db="EMBL/GenBank/DDBJ databases">
        <title>Meiothermus granaticius genome AF-68 sequencing project.</title>
        <authorList>
            <person name="Da Costa M.S."/>
            <person name="Albuquerque L."/>
            <person name="Raposo P."/>
            <person name="Froufe H.J.C."/>
            <person name="Barroso C.S."/>
            <person name="Egas C."/>
        </authorList>
    </citation>
    <scope>NUCLEOTIDE SEQUENCE [LARGE SCALE GENOMIC DNA]</scope>
    <source>
        <strain evidence="3 4">AF-68</strain>
    </source>
</reference>
<dbReference type="AlphaFoldDB" id="A0A399FCA6"/>
<organism evidence="3 4">
    <name type="scientific">Meiothermus granaticius NBRC 107808</name>
    <dbReference type="NCBI Taxonomy" id="1227551"/>
    <lineage>
        <taxon>Bacteria</taxon>
        <taxon>Thermotogati</taxon>
        <taxon>Deinococcota</taxon>
        <taxon>Deinococci</taxon>
        <taxon>Thermales</taxon>
        <taxon>Thermaceae</taxon>
        <taxon>Meiothermus</taxon>
    </lineage>
</organism>
<dbReference type="RefSeq" id="WP_119355730.1">
    <property type="nucleotide sequence ID" value="NZ_BJXM01000004.1"/>
</dbReference>
<evidence type="ECO:0000313" key="3">
    <source>
        <dbReference type="EMBL" id="RIH93843.1"/>
    </source>
</evidence>
<comment type="caution">
    <text evidence="3">The sequence shown here is derived from an EMBL/GenBank/DDBJ whole genome shotgun (WGS) entry which is preliminary data.</text>
</comment>
<protein>
    <submittedName>
        <fullName evidence="3">Uncharacterized protein</fullName>
    </submittedName>
</protein>
<name>A0A399FCA6_9DEIN</name>
<accession>A0A399FCA6</accession>
<evidence type="ECO:0000256" key="1">
    <source>
        <dbReference type="SAM" id="Coils"/>
    </source>
</evidence>
<evidence type="ECO:0000313" key="4">
    <source>
        <dbReference type="Proteomes" id="UP000266178"/>
    </source>
</evidence>
<gene>
    <name evidence="3" type="ORF">Mgrana_00192</name>
</gene>
<proteinExistence type="predicted"/>
<feature type="coiled-coil region" evidence="1">
    <location>
        <begin position="4"/>
        <end position="38"/>
    </location>
</feature>
<sequence length="90" mass="10093">MKKARKLEEVRKLNRTLLAELEEECRAYAVAVSLLKEQKPGTPGYQDQLEVLHGTLLELRSKAKAADKGLQQERKLSHKLAEASKKGSHA</sequence>
<dbReference type="EMBL" id="QWLB01000002">
    <property type="protein sequence ID" value="RIH93843.1"/>
    <property type="molecule type" value="Genomic_DNA"/>
</dbReference>
<keyword evidence="1" id="KW-0175">Coiled coil</keyword>
<keyword evidence="4" id="KW-1185">Reference proteome</keyword>